<evidence type="ECO:0000313" key="21">
    <source>
        <dbReference type="Proteomes" id="UP000183104"/>
    </source>
</evidence>
<dbReference type="STRING" id="381306.AN478_06230"/>
<dbReference type="InterPro" id="IPR006309">
    <property type="entry name" value="DnaQ_proteo"/>
</dbReference>
<dbReference type="PANTHER" id="PTHR30231:SF41">
    <property type="entry name" value="DNA POLYMERASE III SUBUNIT EPSILON"/>
    <property type="match status" value="1"/>
</dbReference>
<dbReference type="GO" id="GO:0005829">
    <property type="term" value="C:cytosol"/>
    <property type="evidence" value="ECO:0007669"/>
    <property type="project" value="TreeGrafter"/>
</dbReference>
<evidence type="ECO:0000256" key="12">
    <source>
        <dbReference type="ARBA" id="ARBA00022932"/>
    </source>
</evidence>
<dbReference type="CDD" id="cd06131">
    <property type="entry name" value="DNA_pol_III_epsilon_Ecoli_like"/>
    <property type="match status" value="1"/>
</dbReference>
<evidence type="ECO:0000256" key="5">
    <source>
        <dbReference type="ARBA" id="ARBA00022695"/>
    </source>
</evidence>
<feature type="binding site" evidence="16">
    <location>
        <position position="8"/>
    </location>
    <ligand>
        <name>substrate</name>
    </ligand>
</feature>
<evidence type="ECO:0000256" key="16">
    <source>
        <dbReference type="PIRSR" id="PIRSR606309-2"/>
    </source>
</evidence>
<dbReference type="GO" id="GO:0003887">
    <property type="term" value="F:DNA-directed DNA polymerase activity"/>
    <property type="evidence" value="ECO:0007669"/>
    <property type="project" value="UniProtKB-KW"/>
</dbReference>
<keyword evidence="8 17" id="KW-0479">Metal-binding</keyword>
<keyword evidence="21" id="KW-1185">Reference proteome</keyword>
<reference evidence="21" key="1">
    <citation type="submission" date="2016-10" db="EMBL/GenBank/DDBJ databases">
        <authorList>
            <person name="Varghese N."/>
        </authorList>
    </citation>
    <scope>NUCLEOTIDE SEQUENCE [LARGE SCALE GENOMIC DNA]</scope>
    <source>
        <strain evidence="21">HL 19</strain>
    </source>
</reference>
<evidence type="ECO:0000256" key="7">
    <source>
        <dbReference type="ARBA" id="ARBA00022722"/>
    </source>
</evidence>
<feature type="binding site" evidence="17">
    <location>
        <position position="8"/>
    </location>
    <ligand>
        <name>a divalent metal cation</name>
        <dbReference type="ChEBI" id="CHEBI:60240"/>
        <label>1</label>
        <note>catalytic</note>
    </ligand>
</feature>
<feature type="domain" description="Exonuclease" evidence="19">
    <location>
        <begin position="3"/>
        <end position="174"/>
    </location>
</feature>
<feature type="binding site" evidence="17">
    <location>
        <position position="157"/>
    </location>
    <ligand>
        <name>a divalent metal cation</name>
        <dbReference type="ChEBI" id="CHEBI:60240"/>
        <label>1</label>
        <note>catalytic</note>
    </ligand>
</feature>
<dbReference type="InterPro" id="IPR036397">
    <property type="entry name" value="RNaseH_sf"/>
</dbReference>
<dbReference type="Proteomes" id="UP000183104">
    <property type="component" value="Unassembled WGS sequence"/>
</dbReference>
<evidence type="ECO:0000256" key="10">
    <source>
        <dbReference type="ARBA" id="ARBA00022839"/>
    </source>
</evidence>
<keyword evidence="11 17" id="KW-0460">Magnesium</keyword>
<dbReference type="InterPro" id="IPR006054">
    <property type="entry name" value="DnaQ"/>
</dbReference>
<dbReference type="InterPro" id="IPR012337">
    <property type="entry name" value="RNaseH-like_sf"/>
</dbReference>
<evidence type="ECO:0000256" key="4">
    <source>
        <dbReference type="ARBA" id="ARBA00022679"/>
    </source>
</evidence>
<dbReference type="AlphaFoldDB" id="A0A1G5H710"/>
<dbReference type="GO" id="GO:0008408">
    <property type="term" value="F:3'-5' exonuclease activity"/>
    <property type="evidence" value="ECO:0007669"/>
    <property type="project" value="TreeGrafter"/>
</dbReference>
<name>A0A1G5H710_9GAMM</name>
<comment type="cofactor">
    <cofactor evidence="17">
        <name>Mg(2+)</name>
        <dbReference type="ChEBI" id="CHEBI:18420"/>
    </cofactor>
    <cofactor evidence="17">
        <name>Mn(2+)</name>
        <dbReference type="ChEBI" id="CHEBI:29035"/>
    </cofactor>
    <text evidence="17">Binds 2 divalent metal cations. Magnesium or manganese.</text>
</comment>
<gene>
    <name evidence="18" type="primary">dnaQ</name>
    <name evidence="20" type="ORF">SAMN05661077_2609</name>
</gene>
<keyword evidence="13 17" id="KW-0464">Manganese</keyword>
<dbReference type="Pfam" id="PF00929">
    <property type="entry name" value="RNase_T"/>
    <property type="match status" value="1"/>
</dbReference>
<dbReference type="RefSeq" id="WP_317622994.1">
    <property type="nucleotide sequence ID" value="NZ_FMUN01000008.1"/>
</dbReference>
<keyword evidence="4 18" id="KW-0808">Transferase</keyword>
<feature type="active site" description="Proton acceptor" evidence="15">
    <location>
        <position position="152"/>
    </location>
</feature>
<dbReference type="Gene3D" id="3.30.420.10">
    <property type="entry name" value="Ribonuclease H-like superfamily/Ribonuclease H"/>
    <property type="match status" value="1"/>
</dbReference>
<keyword evidence="5 18" id="KW-0548">Nucleotidyltransferase</keyword>
<evidence type="ECO:0000256" key="18">
    <source>
        <dbReference type="RuleBase" id="RU364087"/>
    </source>
</evidence>
<comment type="catalytic activity">
    <reaction evidence="14 18">
        <text>DNA(n) + a 2'-deoxyribonucleoside 5'-triphosphate = DNA(n+1) + diphosphate</text>
        <dbReference type="Rhea" id="RHEA:22508"/>
        <dbReference type="Rhea" id="RHEA-COMP:17339"/>
        <dbReference type="Rhea" id="RHEA-COMP:17340"/>
        <dbReference type="ChEBI" id="CHEBI:33019"/>
        <dbReference type="ChEBI" id="CHEBI:61560"/>
        <dbReference type="ChEBI" id="CHEBI:173112"/>
        <dbReference type="EC" id="2.7.7.7"/>
    </reaction>
</comment>
<feature type="binding site" evidence="17">
    <location>
        <position position="10"/>
    </location>
    <ligand>
        <name>a divalent metal cation</name>
        <dbReference type="ChEBI" id="CHEBI:60240"/>
        <label>1</label>
        <note>catalytic</note>
    </ligand>
</feature>
<comment type="subunit">
    <text evidence="18">DNA polymerase III contains a core (composed of alpha, epsilon and theta chains) that associates with a tau subunit. This core dimerizes to form the POLIII' complex. PolIII' associates with the gamma complex (composed of gamma, delta, delta', psi and chi chains) and with the beta chain to form the complete DNA polymerase III complex.</text>
</comment>
<dbReference type="InterPro" id="IPR013520">
    <property type="entry name" value="Ribonucl_H"/>
</dbReference>
<evidence type="ECO:0000256" key="11">
    <source>
        <dbReference type="ARBA" id="ARBA00022842"/>
    </source>
</evidence>
<comment type="function">
    <text evidence="18">DNA polymerase III is a complex, multichain enzyme responsible for most of the replicative synthesis in bacteria. The epsilon subunit contain the editing function and is a proofreading 3'-5' exonuclease.</text>
</comment>
<dbReference type="SMART" id="SM00479">
    <property type="entry name" value="EXOIII"/>
    <property type="match status" value="1"/>
</dbReference>
<dbReference type="NCBIfam" id="NF004316">
    <property type="entry name" value="PRK05711.1"/>
    <property type="match status" value="1"/>
</dbReference>
<evidence type="ECO:0000256" key="8">
    <source>
        <dbReference type="ARBA" id="ARBA00022723"/>
    </source>
</evidence>
<keyword evidence="6 18" id="KW-0235">DNA replication</keyword>
<sequence>MLRQIVLDTETTGLDPQNGDRVIEIGCVEIAGRRRTGRVFHRYVNPERSIPEDSTAIHGITDADVADCPVFAELAQELFEFLDGTELVIHNAPFDVGFLNMELQRAGWPRLEDHCQILDTLQEARHRHPGQKNDLDSLCGRYEVDNSRRDKHGALLDSEILADVFLAMTGGQEDLALAAEEPSPASAAERLLAPEETGQREPLPVVEPSAEEWDAHRRLLERIQEASGGCLWLEREDSGAR</sequence>
<feature type="binding site" evidence="16">
    <location>
        <position position="58"/>
    </location>
    <ligand>
        <name>substrate</name>
    </ligand>
</feature>
<evidence type="ECO:0000256" key="6">
    <source>
        <dbReference type="ARBA" id="ARBA00022705"/>
    </source>
</evidence>
<evidence type="ECO:0000256" key="9">
    <source>
        <dbReference type="ARBA" id="ARBA00022801"/>
    </source>
</evidence>
<keyword evidence="12 18" id="KW-0239">DNA-directed DNA polymerase</keyword>
<feature type="binding site" evidence="16">
    <location>
        <position position="10"/>
    </location>
    <ligand>
        <name>substrate</name>
    </ligand>
</feature>
<accession>A0A1G5H710</accession>
<proteinExistence type="predicted"/>
<dbReference type="SUPFAM" id="SSF53098">
    <property type="entry name" value="Ribonuclease H-like"/>
    <property type="match status" value="1"/>
</dbReference>
<evidence type="ECO:0000256" key="14">
    <source>
        <dbReference type="ARBA" id="ARBA00049244"/>
    </source>
</evidence>
<keyword evidence="7 18" id="KW-0540">Nuclease</keyword>
<dbReference type="EMBL" id="FMUN01000008">
    <property type="protein sequence ID" value="SCY59573.1"/>
    <property type="molecule type" value="Genomic_DNA"/>
</dbReference>
<evidence type="ECO:0000256" key="17">
    <source>
        <dbReference type="PIRSR" id="PIRSR606309-3"/>
    </source>
</evidence>
<comment type="cofactor">
    <cofactor evidence="1 18">
        <name>Mn(2+)</name>
        <dbReference type="ChEBI" id="CHEBI:29035"/>
    </cofactor>
</comment>
<evidence type="ECO:0000256" key="3">
    <source>
        <dbReference type="ARBA" id="ARBA00020352"/>
    </source>
</evidence>
<evidence type="ECO:0000259" key="19">
    <source>
        <dbReference type="SMART" id="SM00479"/>
    </source>
</evidence>
<keyword evidence="10 18" id="KW-0269">Exonuclease</keyword>
<organism evidence="20 21">
    <name type="scientific">Thiohalorhabdus denitrificans</name>
    <dbReference type="NCBI Taxonomy" id="381306"/>
    <lineage>
        <taxon>Bacteria</taxon>
        <taxon>Pseudomonadati</taxon>
        <taxon>Pseudomonadota</taxon>
        <taxon>Gammaproteobacteria</taxon>
        <taxon>Thiohalorhabdales</taxon>
        <taxon>Thiohalorhabdaceae</taxon>
        <taxon>Thiohalorhabdus</taxon>
    </lineage>
</organism>
<dbReference type="GO" id="GO:0046872">
    <property type="term" value="F:metal ion binding"/>
    <property type="evidence" value="ECO:0007669"/>
    <property type="project" value="UniProtKB-KW"/>
</dbReference>
<evidence type="ECO:0000256" key="15">
    <source>
        <dbReference type="PIRSR" id="PIRSR606309-1"/>
    </source>
</evidence>
<evidence type="ECO:0000313" key="20">
    <source>
        <dbReference type="EMBL" id="SCY59573.1"/>
    </source>
</evidence>
<dbReference type="NCBIfam" id="TIGR01406">
    <property type="entry name" value="dnaQ_proteo"/>
    <property type="match status" value="1"/>
</dbReference>
<dbReference type="PANTHER" id="PTHR30231">
    <property type="entry name" value="DNA POLYMERASE III SUBUNIT EPSILON"/>
    <property type="match status" value="1"/>
</dbReference>
<protein>
    <recommendedName>
        <fullName evidence="3 18">DNA polymerase III subunit epsilon</fullName>
        <ecNumber evidence="2 18">2.7.7.7</ecNumber>
    </recommendedName>
</protein>
<dbReference type="GO" id="GO:0045004">
    <property type="term" value="P:DNA replication proofreading"/>
    <property type="evidence" value="ECO:0007669"/>
    <property type="project" value="TreeGrafter"/>
</dbReference>
<evidence type="ECO:0000256" key="2">
    <source>
        <dbReference type="ARBA" id="ARBA00012417"/>
    </source>
</evidence>
<evidence type="ECO:0000256" key="1">
    <source>
        <dbReference type="ARBA" id="ARBA00001936"/>
    </source>
</evidence>
<keyword evidence="9 18" id="KW-0378">Hydrolase</keyword>
<dbReference type="FunFam" id="3.30.420.10:FF:000012">
    <property type="entry name" value="DNA polymerase III subunit epsilon"/>
    <property type="match status" value="1"/>
</dbReference>
<feature type="binding site" evidence="16">
    <location>
        <position position="157"/>
    </location>
    <ligand>
        <name>substrate</name>
    </ligand>
</feature>
<evidence type="ECO:0000256" key="13">
    <source>
        <dbReference type="ARBA" id="ARBA00023211"/>
    </source>
</evidence>
<dbReference type="NCBIfam" id="TIGR00573">
    <property type="entry name" value="dnaq"/>
    <property type="match status" value="1"/>
</dbReference>
<dbReference type="EC" id="2.7.7.7" evidence="2 18"/>
<dbReference type="GO" id="GO:0003677">
    <property type="term" value="F:DNA binding"/>
    <property type="evidence" value="ECO:0007669"/>
    <property type="project" value="InterPro"/>
</dbReference>